<keyword evidence="2" id="KW-0472">Membrane</keyword>
<protein>
    <submittedName>
        <fullName evidence="3">Sortase A</fullName>
        <ecNumber evidence="3">3.4.22.70</ecNumber>
    </submittedName>
</protein>
<dbReference type="NCBIfam" id="TIGR01076">
    <property type="entry name" value="sortase_fam"/>
    <property type="match status" value="1"/>
</dbReference>
<keyword evidence="1 3" id="KW-0378">Hydrolase</keyword>
<gene>
    <name evidence="3" type="ORF">J2S36_001183</name>
</gene>
<dbReference type="SUPFAM" id="SSF63817">
    <property type="entry name" value="Sortase"/>
    <property type="match status" value="1"/>
</dbReference>
<feature type="transmembrane region" description="Helical" evidence="2">
    <location>
        <begin position="266"/>
        <end position="287"/>
    </location>
</feature>
<dbReference type="InterPro" id="IPR005754">
    <property type="entry name" value="Sortase"/>
</dbReference>
<keyword evidence="2" id="KW-0812">Transmembrane</keyword>
<dbReference type="RefSeq" id="WP_309956467.1">
    <property type="nucleotide sequence ID" value="NZ_CP136414.1"/>
</dbReference>
<dbReference type="Proteomes" id="UP001266099">
    <property type="component" value="Unassembled WGS sequence"/>
</dbReference>
<organism evidence="3 4">
    <name type="scientific">Arcanobacterium hippocoleae</name>
    <dbReference type="NCBI Taxonomy" id="149017"/>
    <lineage>
        <taxon>Bacteria</taxon>
        <taxon>Bacillati</taxon>
        <taxon>Actinomycetota</taxon>
        <taxon>Actinomycetes</taxon>
        <taxon>Actinomycetales</taxon>
        <taxon>Actinomycetaceae</taxon>
        <taxon>Arcanobacterium</taxon>
    </lineage>
</organism>
<evidence type="ECO:0000256" key="2">
    <source>
        <dbReference type="SAM" id="Phobius"/>
    </source>
</evidence>
<dbReference type="Gene3D" id="2.40.260.10">
    <property type="entry name" value="Sortase"/>
    <property type="match status" value="1"/>
</dbReference>
<accession>A0ABU1T2M8</accession>
<dbReference type="InterPro" id="IPR042002">
    <property type="entry name" value="Sortase_C"/>
</dbReference>
<reference evidence="3 4" key="1">
    <citation type="submission" date="2023-07" db="EMBL/GenBank/DDBJ databases">
        <title>Sequencing the genomes of 1000 actinobacteria strains.</title>
        <authorList>
            <person name="Klenk H.-P."/>
        </authorList>
    </citation>
    <scope>NUCLEOTIDE SEQUENCE [LARGE SCALE GENOMIC DNA]</scope>
    <source>
        <strain evidence="3 4">DSM 15539</strain>
    </source>
</reference>
<evidence type="ECO:0000313" key="3">
    <source>
        <dbReference type="EMBL" id="MDR6939640.1"/>
    </source>
</evidence>
<keyword evidence="2" id="KW-1133">Transmembrane helix</keyword>
<dbReference type="GO" id="GO:0016787">
    <property type="term" value="F:hydrolase activity"/>
    <property type="evidence" value="ECO:0007669"/>
    <property type="project" value="UniProtKB-KW"/>
</dbReference>
<name>A0ABU1T2M8_9ACTO</name>
<evidence type="ECO:0000256" key="1">
    <source>
        <dbReference type="ARBA" id="ARBA00022801"/>
    </source>
</evidence>
<evidence type="ECO:0000313" key="4">
    <source>
        <dbReference type="Proteomes" id="UP001266099"/>
    </source>
</evidence>
<sequence>MPKHRQKTKKRINKSAIVVAVLFLLGTTVVLYPQAAQWFSQLRQSRIVSAYEDLAQRAVPDEATQIQQAHKYNELLAGEQLVDIAGHVPTTREKHLTTQNQGLLPYDQQLLVDESGLMGRVLVPSADIDLPIYHGSSDTTLLKGAGHLQGTALPVGGAGTRAVITAHRGLAESAMFTHLDQAKIGDQIIFQIFGKTLVYQISDIQIVEPDATESIRAQAGADLATLITCTPLGINSHRIIVTGERVTPEPDDAVAQAEAVSALPHFPWWIVIWCLALLLCLWFIWFARTPVKRKTQETQETNQGAVSSQ</sequence>
<dbReference type="NCBIfam" id="NF033745">
    <property type="entry name" value="class_C_sortase"/>
    <property type="match status" value="1"/>
</dbReference>
<dbReference type="InterPro" id="IPR023365">
    <property type="entry name" value="Sortase_dom-sf"/>
</dbReference>
<keyword evidence="4" id="KW-1185">Reference proteome</keyword>
<proteinExistence type="predicted"/>
<comment type="caution">
    <text evidence="3">The sequence shown here is derived from an EMBL/GenBank/DDBJ whole genome shotgun (WGS) entry which is preliminary data.</text>
</comment>
<dbReference type="EMBL" id="JAVDUJ010000001">
    <property type="protein sequence ID" value="MDR6939640.1"/>
    <property type="molecule type" value="Genomic_DNA"/>
</dbReference>
<dbReference type="Pfam" id="PF04203">
    <property type="entry name" value="Sortase"/>
    <property type="match status" value="1"/>
</dbReference>
<dbReference type="EC" id="3.4.22.70" evidence="3"/>
<dbReference type="CDD" id="cd05827">
    <property type="entry name" value="Sortase_C"/>
    <property type="match status" value="1"/>
</dbReference>